<gene>
    <name evidence="1" type="ORF">QOR41_11550</name>
</gene>
<dbReference type="RefSeq" id="WP_284067344.1">
    <property type="nucleotide sequence ID" value="NZ_JASKNE010000001.1"/>
</dbReference>
<reference evidence="1" key="1">
    <citation type="submission" date="2023-04" db="EMBL/GenBank/DDBJ databases">
        <title>The environmental microbiomes in feedlot watering bowls are a reservoir of florfenicol resistance for bovine respiratory disease pathogens.</title>
        <authorList>
            <person name="Kos D.W."/>
            <person name="Ruzzini A.C."/>
            <person name="Schreiner B."/>
            <person name="Jelinski M.D."/>
        </authorList>
    </citation>
    <scope>NUCLEOTIDE SEQUENCE</scope>
    <source>
        <strain evidence="1">WB3</strain>
    </source>
</reference>
<sequence>MTLKNSEKILEISQRALICFENNFPRLSNINVFPKNYCEESSLILNRLLNTEGIVDFKLIKGTNDKNQHHYWLENQKYVIDLTAHQFEETAYPFILVLKNEYPLRIVFYQNIHEITQFPYWEFLENLSSKIKDTFYSEYK</sequence>
<accession>A0AAW6UT98</accession>
<dbReference type="EMBL" id="JASKNE010000001">
    <property type="protein sequence ID" value="MDK1684451.1"/>
    <property type="molecule type" value="Genomic_DNA"/>
</dbReference>
<protein>
    <submittedName>
        <fullName evidence="1">Uncharacterized protein</fullName>
    </submittedName>
</protein>
<proteinExistence type="predicted"/>
<name>A0AAW6UT98_9GAMM</name>
<dbReference type="AlphaFoldDB" id="A0AAW6UT98"/>
<evidence type="ECO:0000313" key="2">
    <source>
        <dbReference type="Proteomes" id="UP001241935"/>
    </source>
</evidence>
<comment type="caution">
    <text evidence="1">The sequence shown here is derived from an EMBL/GenBank/DDBJ whole genome shotgun (WGS) entry which is preliminary data.</text>
</comment>
<evidence type="ECO:0000313" key="1">
    <source>
        <dbReference type="EMBL" id="MDK1684451.1"/>
    </source>
</evidence>
<dbReference type="Proteomes" id="UP001241935">
    <property type="component" value="Unassembled WGS sequence"/>
</dbReference>
<organism evidence="1 2">
    <name type="scientific">Acinetobacter terrestris</name>
    <dbReference type="NCBI Taxonomy" id="2529843"/>
    <lineage>
        <taxon>Bacteria</taxon>
        <taxon>Pseudomonadati</taxon>
        <taxon>Pseudomonadota</taxon>
        <taxon>Gammaproteobacteria</taxon>
        <taxon>Moraxellales</taxon>
        <taxon>Moraxellaceae</taxon>
        <taxon>Acinetobacter</taxon>
        <taxon>Acinetobacter Taxon 24</taxon>
    </lineage>
</organism>